<dbReference type="VEuPathDB" id="FungiDB:Afu5g00352"/>
<evidence type="ECO:0000256" key="2">
    <source>
        <dbReference type="ARBA" id="ARBA00022553"/>
    </source>
</evidence>
<feature type="domain" description="AMP-dependent synthetase/ligase" evidence="3">
    <location>
        <begin position="74"/>
        <end position="172"/>
    </location>
</feature>
<dbReference type="InParanoid" id="A4D9Z8"/>
<dbReference type="KEGG" id="afm:AFUA_5G00352"/>
<protein>
    <submittedName>
        <fullName evidence="4">NRPS-like enzyme, putative</fullName>
    </submittedName>
</protein>
<keyword evidence="1" id="KW-0596">Phosphopantetheine</keyword>
<dbReference type="AlphaFoldDB" id="A4D9Z8"/>
<evidence type="ECO:0000313" key="4">
    <source>
        <dbReference type="EMBL" id="EBA27264.1"/>
    </source>
</evidence>
<dbReference type="EMBL" id="AAHF01000011">
    <property type="protein sequence ID" value="EBA27264.1"/>
    <property type="molecule type" value="Genomic_DNA"/>
</dbReference>
<gene>
    <name evidence="4" type="ORF">AFUA_5G00352</name>
</gene>
<name>A4D9Z8_ASPFU</name>
<evidence type="ECO:0000259" key="3">
    <source>
        <dbReference type="Pfam" id="PF00501"/>
    </source>
</evidence>
<dbReference type="PANTHER" id="PTHR45527:SF1">
    <property type="entry name" value="FATTY ACID SYNTHASE"/>
    <property type="match status" value="1"/>
</dbReference>
<dbReference type="Proteomes" id="UP000002530">
    <property type="component" value="Unassembled WGS sequence"/>
</dbReference>
<sequence>MKLAPKCSQDGYVQIHKRIYKDNGAIWSIAEGSYMDAPHNLPAHPAHTMSNLTTRTMNDSHSSEPLHGTVVDLFDQWAEKFPERVAAEWQGKSLTYGALRDASLHVSRALLRAGLLPRARAPLLTQMSLEMLSAVIGILRVGPCYVPMEVAAGSSARIEAALSELASPVVVITSPCPGLQLPTITVNFRGDGLSRHHRTKKAYEWSWRHAEEECGLRTLRGLFSPRAQQASKGSDFSKFLKQRGYSIPAAQVLRLDTIERLEDRLRSQSNIEVAEGGSRNLQATATPVQRLFLKWSIETPHTFAIIGLTKYIGDSSRTPTASDLRGAMEKSLSAHSIFRTRFDLTGSTLSDLSRHNLTWGEVSVSEDELEQACASAEEESWQAVSRNTRADNEVPYCAVTCISLYTSQPRTGNAMFHQDARVHTGLVRSATPGRERTSPPEALNLIRLQSSPTITRAALDASSRRLSVTPSTMIYAAWALFLHSITSWVHVCFSVSLSGSTVPWPSAPSVVGPLLCRSLFSTSIVKDATAHDWLATVHKTTLDIIEFDGLTHSLPPSLMADPRTNTSNVLYFLDVPAPSQNWSHKDR</sequence>
<dbReference type="SUPFAM" id="SSF52777">
    <property type="entry name" value="CoA-dependent acyltransferases"/>
    <property type="match status" value="1"/>
</dbReference>
<dbReference type="HOGENOM" id="CLU_464570_0_0_1"/>
<comment type="caution">
    <text evidence="4">The sequence shown here is derived from an EMBL/GenBank/DDBJ whole genome shotgun (WGS) entry which is preliminary data.</text>
</comment>
<dbReference type="SUPFAM" id="SSF56801">
    <property type="entry name" value="Acetyl-CoA synthetase-like"/>
    <property type="match status" value="1"/>
</dbReference>
<proteinExistence type="predicted"/>
<evidence type="ECO:0000256" key="1">
    <source>
        <dbReference type="ARBA" id="ARBA00022450"/>
    </source>
</evidence>
<evidence type="ECO:0000313" key="5">
    <source>
        <dbReference type="Proteomes" id="UP000002530"/>
    </source>
</evidence>
<dbReference type="eggNOG" id="KOG1178">
    <property type="taxonomic scope" value="Eukaryota"/>
</dbReference>
<dbReference type="OrthoDB" id="416786at2759"/>
<dbReference type="Pfam" id="PF00501">
    <property type="entry name" value="AMP-binding"/>
    <property type="match status" value="1"/>
</dbReference>
<dbReference type="InterPro" id="IPR042099">
    <property type="entry name" value="ANL_N_sf"/>
</dbReference>
<dbReference type="STRING" id="330879.A4D9Z8"/>
<accession>A4D9Z8</accession>
<dbReference type="InterPro" id="IPR000873">
    <property type="entry name" value="AMP-dep_synth/lig_dom"/>
</dbReference>
<organism evidence="4 5">
    <name type="scientific">Aspergillus fumigatus (strain ATCC MYA-4609 / CBS 101355 / FGSC A1100 / Af293)</name>
    <name type="common">Neosartorya fumigata</name>
    <dbReference type="NCBI Taxonomy" id="330879"/>
    <lineage>
        <taxon>Eukaryota</taxon>
        <taxon>Fungi</taxon>
        <taxon>Dikarya</taxon>
        <taxon>Ascomycota</taxon>
        <taxon>Pezizomycotina</taxon>
        <taxon>Eurotiomycetes</taxon>
        <taxon>Eurotiomycetidae</taxon>
        <taxon>Eurotiales</taxon>
        <taxon>Aspergillaceae</taxon>
        <taxon>Aspergillus</taxon>
        <taxon>Aspergillus subgen. Fumigati</taxon>
    </lineage>
</organism>
<dbReference type="PANTHER" id="PTHR45527">
    <property type="entry name" value="NONRIBOSOMAL PEPTIDE SYNTHETASE"/>
    <property type="match status" value="1"/>
</dbReference>
<dbReference type="GeneID" id="5077142"/>
<dbReference type="RefSeq" id="XP_001481481.1">
    <property type="nucleotide sequence ID" value="XM_001481431.1"/>
</dbReference>
<dbReference type="Gene3D" id="3.30.559.30">
    <property type="entry name" value="Nonribosomal peptide synthetase, condensation domain"/>
    <property type="match status" value="1"/>
</dbReference>
<reference evidence="4 5" key="1">
    <citation type="journal article" date="2005" name="Nature">
        <title>Genomic sequence of the pathogenic and allergenic filamentous fungus Aspergillus fumigatus.</title>
        <authorList>
            <person name="Nierman W.C."/>
            <person name="Pain A."/>
            <person name="Anderson M.J."/>
            <person name="Wortman J.R."/>
            <person name="Kim H.S."/>
            <person name="Arroyo J."/>
            <person name="Berriman M."/>
            <person name="Abe K."/>
            <person name="Archer D.B."/>
            <person name="Bermejo C."/>
            <person name="Bennett J."/>
            <person name="Bowyer P."/>
            <person name="Chen D."/>
            <person name="Collins M."/>
            <person name="Coulsen R."/>
            <person name="Davies R."/>
            <person name="Dyer P.S."/>
            <person name="Farman M."/>
            <person name="Fedorova N."/>
            <person name="Fedorova N."/>
            <person name="Feldblyum T.V."/>
            <person name="Fischer R."/>
            <person name="Fosker N."/>
            <person name="Fraser A."/>
            <person name="Garcia J.L."/>
            <person name="Garcia M.J."/>
            <person name="Goble A."/>
            <person name="Goldman G.H."/>
            <person name="Gomi K."/>
            <person name="Griffith-Jones S."/>
            <person name="Gwilliam R."/>
            <person name="Haas B."/>
            <person name="Haas H."/>
            <person name="Harris D."/>
            <person name="Horiuchi H."/>
            <person name="Huang J."/>
            <person name="Humphray S."/>
            <person name="Jimenez J."/>
            <person name="Keller N."/>
            <person name="Khouri H."/>
            <person name="Kitamoto K."/>
            <person name="Kobayashi T."/>
            <person name="Konzack S."/>
            <person name="Kulkarni R."/>
            <person name="Kumagai T."/>
            <person name="Lafon A."/>
            <person name="Latge J.P."/>
            <person name="Li W."/>
            <person name="Lord A."/>
            <person name="Lu C."/>
            <person name="Majoros W.H."/>
            <person name="May G.S."/>
            <person name="Miller B.L."/>
            <person name="Mohamoud Y."/>
            <person name="Molina M."/>
            <person name="Monod M."/>
            <person name="Mouyna I."/>
            <person name="Mulligan S."/>
            <person name="Murphy L."/>
            <person name="O'Neil S."/>
            <person name="Paulsen I."/>
            <person name="Penalva M.A."/>
            <person name="Pertea M."/>
            <person name="Price C."/>
            <person name="Pritchard B.L."/>
            <person name="Quail M.A."/>
            <person name="Rabbinowitsch E."/>
            <person name="Rawlins N."/>
            <person name="Rajandream M.A."/>
            <person name="Reichard U."/>
            <person name="Renauld H."/>
            <person name="Robson G.D."/>
            <person name="Rodriguez de Cordoba S."/>
            <person name="Rodriguez-Pena J.M."/>
            <person name="Ronning C.M."/>
            <person name="Rutter S."/>
            <person name="Salzberg S.L."/>
            <person name="Sanchez M."/>
            <person name="Sanchez-Ferrero J.C."/>
            <person name="Saunders D."/>
            <person name="Seeger K."/>
            <person name="Squares R."/>
            <person name="Squares S."/>
            <person name="Takeuchi M."/>
            <person name="Tekaia F."/>
            <person name="Turner G."/>
            <person name="Vazquez de Aldana C.R."/>
            <person name="Weidman J."/>
            <person name="White O."/>
            <person name="Woodward J."/>
            <person name="Yu J.H."/>
            <person name="Fraser C."/>
            <person name="Galagan J.E."/>
            <person name="Asai K."/>
            <person name="Machida M."/>
            <person name="Hall N."/>
            <person name="Barrell B."/>
            <person name="Denning D.W."/>
        </authorList>
    </citation>
    <scope>NUCLEOTIDE SEQUENCE [LARGE SCALE GENOMIC DNA]</scope>
    <source>
        <strain evidence="4 5">Af293</strain>
    </source>
</reference>
<keyword evidence="5" id="KW-1185">Reference proteome</keyword>
<keyword evidence="2" id="KW-0597">Phosphoprotein</keyword>
<dbReference type="Gene3D" id="3.40.50.12780">
    <property type="entry name" value="N-terminal domain of ligase-like"/>
    <property type="match status" value="1"/>
</dbReference>